<evidence type="ECO:0000313" key="2">
    <source>
        <dbReference type="Proteomes" id="UP000031830"/>
    </source>
</evidence>
<dbReference type="STRING" id="28110.KU46_1944"/>
<sequence length="570" mass="67303">MDNTVDKEFRNLFENISIYYDQERSFRINKIDECIDNIIKFQAKTSYTKFDLYSLKYLIEDIKYSTNLILSDTSKRLCKQILKVTDNISDCTDTKLFISHFNDLKKLLDDYKSVINNDISYRIELTKTKKINELEPILFNISETDDSESYSDKLIRLYTRTIDNPQPENLIERYKEYFYSLKNFIRNYQGINCLLPFKENPLLSLLNLAYVIKNGIYKTDTLLASDLILLRAFYSTIQDTTKLNIINDKTNTNFITSLASIKEEQPSENLEKIIDFIDLQIFSISRYFDDFDLEDIFFHKTTKNTSKSESFEQLVLNLKNIPNIIFDEETLYKMINQESELYKKLFVNDNHNNPIEKIIEESPANLLTKIFNKYFQALLEIATSINLALFDDDFEIIYPFVEFEKHLKIIAMEIANKSSFNRERIERSIREIHKTYPLLKSNYSLLEAREQKIIKEKNEIEKLSLFIDKKNFSTYKQIKTSIPNNKGVNIDKHLVKINKNISNSNYETATEKAKELTIFLLNQAYYKYPSLIGVYDLPPFSNNYFLALKEITDSLIIDKLKNKQEAYWSV</sequence>
<reference evidence="1 2" key="1">
    <citation type="journal article" date="2015" name="Genome Announc.">
        <title>Genome sequencing of 18 francisella strains to aid in assay development and testing.</title>
        <authorList>
            <person name="Johnson S.L."/>
            <person name="Daligault H.E."/>
            <person name="Davenport K.W."/>
            <person name="Coyne S.R."/>
            <person name="Frey K.G."/>
            <person name="Koroleva G.I."/>
            <person name="Broomall S.M."/>
            <person name="Bishop-Lilly K.A."/>
            <person name="Bruce D.C."/>
            <person name="Chertkov O."/>
            <person name="Freitas T."/>
            <person name="Jaissle J."/>
            <person name="Ladner J.T."/>
            <person name="Rosenzweig C.N."/>
            <person name="Gibbons H.S."/>
            <person name="Palacios G.F."/>
            <person name="Redden C.L."/>
            <person name="Xu Y."/>
            <person name="Minogue T.D."/>
            <person name="Chain P.S."/>
        </authorList>
    </citation>
    <scope>NUCLEOTIDE SEQUENCE [LARGE SCALE GENOMIC DNA]</scope>
    <source>
        <strain evidence="1 2">GA01-2794</strain>
    </source>
</reference>
<evidence type="ECO:0000313" key="1">
    <source>
        <dbReference type="EMBL" id="AJI52843.1"/>
    </source>
</evidence>
<dbReference type="EMBL" id="CP009440">
    <property type="protein sequence ID" value="AJI52843.1"/>
    <property type="molecule type" value="Genomic_DNA"/>
</dbReference>
<organism evidence="1 2">
    <name type="scientific">Francisella philomiragia</name>
    <dbReference type="NCBI Taxonomy" id="28110"/>
    <lineage>
        <taxon>Bacteria</taxon>
        <taxon>Pseudomonadati</taxon>
        <taxon>Pseudomonadota</taxon>
        <taxon>Gammaproteobacteria</taxon>
        <taxon>Thiotrichales</taxon>
        <taxon>Francisellaceae</taxon>
        <taxon>Francisella</taxon>
    </lineage>
</organism>
<name>A0A0B6D595_9GAMM</name>
<dbReference type="Proteomes" id="UP000031830">
    <property type="component" value="Chromosome"/>
</dbReference>
<dbReference type="KEGG" id="fpz:LA55_1484"/>
<dbReference type="AlphaFoldDB" id="A0A0B6D595"/>
<dbReference type="RefSeq" id="WP_044526573.1">
    <property type="nucleotide sequence ID" value="NZ_CP009440.1"/>
</dbReference>
<protein>
    <recommendedName>
        <fullName evidence="3">DNA polymerase I</fullName>
    </recommendedName>
</protein>
<dbReference type="OrthoDB" id="5604208at2"/>
<gene>
    <name evidence="1" type="ORF">LA55_1484</name>
</gene>
<evidence type="ECO:0008006" key="3">
    <source>
        <dbReference type="Google" id="ProtNLM"/>
    </source>
</evidence>
<proteinExistence type="predicted"/>
<accession>A0A0B6D595</accession>